<feature type="region of interest" description="Disordered" evidence="4">
    <location>
        <begin position="1"/>
        <end position="29"/>
    </location>
</feature>
<gene>
    <name evidence="7" type="primary">SVF1</name>
    <name evidence="7" type="ORF">MJAP1_001278</name>
</gene>
<dbReference type="Pfam" id="PF17187">
    <property type="entry name" value="Svf1_C"/>
    <property type="match status" value="1"/>
</dbReference>
<sequence>MSGWGSWLTGSSQPQADANAPATGTAGSGNNFHAVTDAFPQNALNGALSKSDLNWTCPTGLTTETQTWYSVLSDGAFITSQIIYSPVGLWKPQVQMTFKYFNPKTGKKVWKSKNVDEFMPLDADKRSSKSNAFTVSLRDLDDGSQEYTIQANLDTDVQLTYTMKRPASAAGWKLGEGERGGFSYFGENATSPVGYVIHRFWPFAKTSGLIVLDGQAIEADGQGMFVQAIQGMRPNLVASRWNFCTFQSTEHDGTSAMLMEFTTTSDYGIATAGGEGAAAKRVPQVVTCGSVVYQGKLAAVVAATRDATAPEDAPSRQSQTRITHLDKAKDELTGYQAPQAIRYVWDGPAIADQKPVQGELKVTLGAPDATNGLVDKVDVLAEIPYFVKKLVNYVAGTKPYIYQTLNPAELSLTLPASVAGEEKKITAKGTVFEEHTFISE</sequence>
<protein>
    <submittedName>
        <fullName evidence="7">Cell survival pathways protein</fullName>
    </submittedName>
</protein>
<dbReference type="Pfam" id="PF08622">
    <property type="entry name" value="Svf1"/>
    <property type="match status" value="1"/>
</dbReference>
<dbReference type="InterPro" id="IPR033394">
    <property type="entry name" value="Svf1-like_C"/>
</dbReference>
<dbReference type="InterPro" id="IPR013931">
    <property type="entry name" value="Svf1-like_N"/>
</dbReference>
<comment type="subcellular location">
    <subcellularLocation>
        <location evidence="1">Cytoplasm</location>
    </subcellularLocation>
</comment>
<dbReference type="InterPro" id="IPR051385">
    <property type="entry name" value="Ceramide-binding_SVF1"/>
</dbReference>
<dbReference type="GeneID" id="85224927"/>
<evidence type="ECO:0000313" key="8">
    <source>
        <dbReference type="Proteomes" id="UP001217754"/>
    </source>
</evidence>
<dbReference type="PANTHER" id="PTHR47107:SF1">
    <property type="entry name" value="CERAMIDE-BINDING PROTEIN SVF1-RELATED"/>
    <property type="match status" value="1"/>
</dbReference>
<dbReference type="RefSeq" id="XP_060121224.1">
    <property type="nucleotide sequence ID" value="XM_060265241.1"/>
</dbReference>
<name>A0AAF0F0N9_9BASI</name>
<dbReference type="EMBL" id="CP119959">
    <property type="protein sequence ID" value="WFD38327.1"/>
    <property type="molecule type" value="Genomic_DNA"/>
</dbReference>
<keyword evidence="8" id="KW-1185">Reference proteome</keyword>
<evidence type="ECO:0000259" key="6">
    <source>
        <dbReference type="Pfam" id="PF17187"/>
    </source>
</evidence>
<accession>A0AAF0F0N9</accession>
<evidence type="ECO:0000313" key="7">
    <source>
        <dbReference type="EMBL" id="WFD38327.1"/>
    </source>
</evidence>
<evidence type="ECO:0000259" key="5">
    <source>
        <dbReference type="Pfam" id="PF08622"/>
    </source>
</evidence>
<dbReference type="Proteomes" id="UP001217754">
    <property type="component" value="Chromosome 2"/>
</dbReference>
<feature type="domain" description="Svf1-like C-terminal" evidence="6">
    <location>
        <begin position="232"/>
        <end position="439"/>
    </location>
</feature>
<organism evidence="7 8">
    <name type="scientific">Malassezia japonica</name>
    <dbReference type="NCBI Taxonomy" id="223818"/>
    <lineage>
        <taxon>Eukaryota</taxon>
        <taxon>Fungi</taxon>
        <taxon>Dikarya</taxon>
        <taxon>Basidiomycota</taxon>
        <taxon>Ustilaginomycotina</taxon>
        <taxon>Malasseziomycetes</taxon>
        <taxon>Malasseziales</taxon>
        <taxon>Malasseziaceae</taxon>
        <taxon>Malassezia</taxon>
    </lineage>
</organism>
<dbReference type="PANTHER" id="PTHR47107">
    <property type="entry name" value="SVF1-LIKE PROTEIN YDR222W-RELATED"/>
    <property type="match status" value="1"/>
</dbReference>
<reference evidence="7" key="1">
    <citation type="submission" date="2023-03" db="EMBL/GenBank/DDBJ databases">
        <title>Mating type loci evolution in Malassezia.</title>
        <authorList>
            <person name="Coelho M.A."/>
        </authorList>
    </citation>
    <scope>NUCLEOTIDE SEQUENCE</scope>
    <source>
        <strain evidence="7">CBS 9431</strain>
    </source>
</reference>
<keyword evidence="3" id="KW-0963">Cytoplasm</keyword>
<evidence type="ECO:0000256" key="2">
    <source>
        <dbReference type="ARBA" id="ARBA00009069"/>
    </source>
</evidence>
<comment type="similarity">
    <text evidence="2">Belongs to the SVF1 family.</text>
</comment>
<evidence type="ECO:0000256" key="4">
    <source>
        <dbReference type="SAM" id="MobiDB-lite"/>
    </source>
</evidence>
<dbReference type="AlphaFoldDB" id="A0AAF0F0N9"/>
<dbReference type="SUPFAM" id="SSF159245">
    <property type="entry name" value="AttH-like"/>
    <property type="match status" value="1"/>
</dbReference>
<proteinExistence type="inferred from homology"/>
<evidence type="ECO:0000256" key="1">
    <source>
        <dbReference type="ARBA" id="ARBA00004496"/>
    </source>
</evidence>
<feature type="domain" description="Svf1-like N-terminal" evidence="5">
    <location>
        <begin position="63"/>
        <end position="230"/>
    </location>
</feature>
<evidence type="ECO:0000256" key="3">
    <source>
        <dbReference type="ARBA" id="ARBA00022490"/>
    </source>
</evidence>
<dbReference type="GO" id="GO:0005737">
    <property type="term" value="C:cytoplasm"/>
    <property type="evidence" value="ECO:0007669"/>
    <property type="project" value="UniProtKB-SubCell"/>
</dbReference>
<dbReference type="GO" id="GO:0006979">
    <property type="term" value="P:response to oxidative stress"/>
    <property type="evidence" value="ECO:0007669"/>
    <property type="project" value="InterPro"/>
</dbReference>